<reference evidence="3" key="1">
    <citation type="submission" date="2017-08" db="EMBL/GenBank/DDBJ databases">
        <title>Draft genome sequence of Lactococcus sp. strain Rs-Y01, isolated from the gut of the lower termite Reticulitermes speratus.</title>
        <authorList>
            <person name="Ohkuma M."/>
            <person name="Yuki M."/>
        </authorList>
    </citation>
    <scope>NUCLEOTIDE SEQUENCE [LARGE SCALE GENOMIC DNA]</scope>
    <source>
        <strain evidence="3">Rs-Y01</strain>
    </source>
</reference>
<evidence type="ECO:0000256" key="1">
    <source>
        <dbReference type="SAM" id="Phobius"/>
    </source>
</evidence>
<keyword evidence="3" id="KW-1185">Reference proteome</keyword>
<dbReference type="Proteomes" id="UP000218689">
    <property type="component" value="Unassembled WGS sequence"/>
</dbReference>
<accession>A0A224X358</accession>
<sequence length="269" mass="30845">MNKQFKLKQSGDSESFKILKYEPNSDTWETAFDIEQDATNRAYKIKNNEQIFVVYDKFEKVSKTERILGRDLQKSDNKVVRKRIHNFLKIAYWQSYFENNGEIYSKDLLSSGTKGVIYPVNKNGVPIAVFSRSTIKINGQFQLELSVAAWATDEEVNHILLFYIAEYIATHNLSDVGLLSVNVNVSYAFNNRKILTQEHLNMLPLEKRPTKFEAFSWYYAGIALIYPLFAIKVMNHTLKPLLIALGCIGAIYLIILGIVILTKNIKGSK</sequence>
<organism evidence="2 3">
    <name type="scientific">Pseudolactococcus reticulitermitis</name>
    <dbReference type="NCBI Taxonomy" id="2025039"/>
    <lineage>
        <taxon>Bacteria</taxon>
        <taxon>Bacillati</taxon>
        <taxon>Bacillota</taxon>
        <taxon>Bacilli</taxon>
        <taxon>Lactobacillales</taxon>
        <taxon>Streptococcaceae</taxon>
        <taxon>Pseudolactococcus</taxon>
    </lineage>
</organism>
<dbReference type="RefSeq" id="WP_094785480.1">
    <property type="nucleotide sequence ID" value="NZ_BEDT01000008.1"/>
</dbReference>
<evidence type="ECO:0000313" key="2">
    <source>
        <dbReference type="EMBL" id="GAX48469.1"/>
    </source>
</evidence>
<evidence type="ECO:0000313" key="3">
    <source>
        <dbReference type="Proteomes" id="UP000218689"/>
    </source>
</evidence>
<keyword evidence="1" id="KW-0812">Transmembrane</keyword>
<keyword evidence="1" id="KW-0472">Membrane</keyword>
<gene>
    <name evidence="2" type="ORF">RsY01_2098</name>
</gene>
<keyword evidence="1" id="KW-1133">Transmembrane helix</keyword>
<protein>
    <submittedName>
        <fullName evidence="2">Uncharacterized protein</fullName>
    </submittedName>
</protein>
<comment type="caution">
    <text evidence="2">The sequence shown here is derived from an EMBL/GenBank/DDBJ whole genome shotgun (WGS) entry which is preliminary data.</text>
</comment>
<dbReference type="OrthoDB" id="2213473at2"/>
<name>A0A224X358_9LACT</name>
<dbReference type="AlphaFoldDB" id="A0A224X358"/>
<feature type="transmembrane region" description="Helical" evidence="1">
    <location>
        <begin position="241"/>
        <end position="261"/>
    </location>
</feature>
<proteinExistence type="predicted"/>
<feature type="transmembrane region" description="Helical" evidence="1">
    <location>
        <begin position="217"/>
        <end position="235"/>
    </location>
</feature>
<dbReference type="EMBL" id="BEDT01000008">
    <property type="protein sequence ID" value="GAX48469.1"/>
    <property type="molecule type" value="Genomic_DNA"/>
</dbReference>